<comment type="subcellular location">
    <subcellularLocation>
        <location evidence="1">Cytoplasm</location>
    </subcellularLocation>
</comment>
<evidence type="ECO:0000259" key="7">
    <source>
        <dbReference type="Pfam" id="PF10672"/>
    </source>
</evidence>
<dbReference type="Gene3D" id="3.40.50.150">
    <property type="entry name" value="Vaccinia Virus protein VP39"/>
    <property type="match status" value="1"/>
</dbReference>
<protein>
    <submittedName>
        <fullName evidence="9">RSP_2647 family RNA methyltransferase</fullName>
    </submittedName>
</protein>
<keyword evidence="10" id="KW-1185">Reference proteome</keyword>
<comment type="similarity">
    <text evidence="6">Belongs to the methyltransferase superfamily. RlmI family.</text>
</comment>
<dbReference type="Proteomes" id="UP001556098">
    <property type="component" value="Unassembled WGS sequence"/>
</dbReference>
<dbReference type="Pfam" id="PF17785">
    <property type="entry name" value="PUA_3"/>
    <property type="match status" value="1"/>
</dbReference>
<evidence type="ECO:0000313" key="9">
    <source>
        <dbReference type="EMBL" id="MEW9918679.1"/>
    </source>
</evidence>
<feature type="domain" description="RlmI-like PUA" evidence="8">
    <location>
        <begin position="16"/>
        <end position="81"/>
    </location>
</feature>
<evidence type="ECO:0000256" key="3">
    <source>
        <dbReference type="ARBA" id="ARBA00022603"/>
    </source>
</evidence>
<dbReference type="InterPro" id="IPR041532">
    <property type="entry name" value="RlmI-like_PUA"/>
</dbReference>
<evidence type="ECO:0000256" key="4">
    <source>
        <dbReference type="ARBA" id="ARBA00022679"/>
    </source>
</evidence>
<dbReference type="Gene3D" id="3.30.750.80">
    <property type="entry name" value="RNA methyltransferase domain (HRMD) like"/>
    <property type="match status" value="1"/>
</dbReference>
<evidence type="ECO:0000256" key="2">
    <source>
        <dbReference type="ARBA" id="ARBA00022490"/>
    </source>
</evidence>
<dbReference type="InterPro" id="IPR029063">
    <property type="entry name" value="SAM-dependent_MTases_sf"/>
</dbReference>
<dbReference type="CDD" id="cd02440">
    <property type="entry name" value="AdoMet_MTases"/>
    <property type="match status" value="1"/>
</dbReference>
<keyword evidence="3 9" id="KW-0489">Methyltransferase</keyword>
<dbReference type="SUPFAM" id="SSF88697">
    <property type="entry name" value="PUA domain-like"/>
    <property type="match status" value="1"/>
</dbReference>
<gene>
    <name evidence="9" type="ORF">AB2B41_03635</name>
</gene>
<name>A0ABV3RI95_9RHOB</name>
<proteinExistence type="inferred from homology"/>
<evidence type="ECO:0000313" key="10">
    <source>
        <dbReference type="Proteomes" id="UP001556098"/>
    </source>
</evidence>
<dbReference type="Pfam" id="PF10672">
    <property type="entry name" value="Methyltrans_SAM"/>
    <property type="match status" value="1"/>
</dbReference>
<dbReference type="PANTHER" id="PTHR42873">
    <property type="entry name" value="RIBOSOMAL RNA LARGE SUBUNIT METHYLTRANSFERASE"/>
    <property type="match status" value="1"/>
</dbReference>
<keyword evidence="5" id="KW-0949">S-adenosyl-L-methionine</keyword>
<evidence type="ECO:0000256" key="6">
    <source>
        <dbReference type="ARBA" id="ARBA00038091"/>
    </source>
</evidence>
<dbReference type="PANTHER" id="PTHR42873:SF1">
    <property type="entry name" value="S-ADENOSYLMETHIONINE-DEPENDENT METHYLTRANSFERASE DOMAIN-CONTAINING PROTEIN"/>
    <property type="match status" value="1"/>
</dbReference>
<evidence type="ECO:0000259" key="8">
    <source>
        <dbReference type="Pfam" id="PF17785"/>
    </source>
</evidence>
<dbReference type="Gene3D" id="2.30.130.10">
    <property type="entry name" value="PUA domain"/>
    <property type="match status" value="1"/>
</dbReference>
<dbReference type="EMBL" id="JBFNXX010000002">
    <property type="protein sequence ID" value="MEW9918679.1"/>
    <property type="molecule type" value="Genomic_DNA"/>
</dbReference>
<organism evidence="9 10">
    <name type="scientific">Sulfitobacter sediminis</name>
    <dbReference type="NCBI Taxonomy" id="3234186"/>
    <lineage>
        <taxon>Bacteria</taxon>
        <taxon>Pseudomonadati</taxon>
        <taxon>Pseudomonadota</taxon>
        <taxon>Alphaproteobacteria</taxon>
        <taxon>Rhodobacterales</taxon>
        <taxon>Roseobacteraceae</taxon>
        <taxon>Sulfitobacter</taxon>
    </lineage>
</organism>
<dbReference type="InterPro" id="IPR015947">
    <property type="entry name" value="PUA-like_sf"/>
</dbReference>
<evidence type="ECO:0000256" key="1">
    <source>
        <dbReference type="ARBA" id="ARBA00004496"/>
    </source>
</evidence>
<keyword evidence="2" id="KW-0963">Cytoplasm</keyword>
<evidence type="ECO:0000256" key="5">
    <source>
        <dbReference type="ARBA" id="ARBA00022691"/>
    </source>
</evidence>
<accession>A0ABV3RI95</accession>
<dbReference type="RefSeq" id="WP_367876381.1">
    <property type="nucleotide sequence ID" value="NZ_JBFNXX010000002.1"/>
</dbReference>
<keyword evidence="4" id="KW-0808">Transferase</keyword>
<reference evidence="9 10" key="1">
    <citation type="submission" date="2024-07" db="EMBL/GenBank/DDBJ databases">
        <title>Marimonas sp.nov., isolated from tidal-flat sediment.</title>
        <authorList>
            <person name="Jayan J.N."/>
            <person name="Lee S.S."/>
        </authorList>
    </citation>
    <scope>NUCLEOTIDE SEQUENCE [LARGE SCALE GENOMIC DNA]</scope>
    <source>
        <strain evidence="9 10">MJW-29</strain>
    </source>
</reference>
<sequence length="405" mass="42904">MTAPLDTPGLTDRPTVRLLPKANARAIRFGAPWVFANELVTDRRTRKLLPGTLARLEDADRQPMGLVAVNPNSKIIARMLDDDGEASVDQSWFATRIERALHLRETLFDAPYYRLIHAEADGLPGVIIDRFGDTCVIQPNAAWAEVLIEPLCAALVAVTGVRHVLKNASGRTRTLEGLDDVSGVLHGEAPEGPVGVPMNGAIYMADLTEGQKTGLFYDQRPNHAFAAGLARGARVLDVFAHVGGFSLAALASGAESALAVDASAPALALATEGAARMGVASSFETRQGDAFDTLAALGKEGAQFDVVICDPPAFAPSRNALDAGLRAYERIARLAAPLVADGGFLVLCSCSHAADIAQFRGACVRGIGRAGRRAILLHTGFAGPDHPQLPQLAESGYLKSLFFRL</sequence>
<dbReference type="CDD" id="cd11572">
    <property type="entry name" value="RlmI_M_like"/>
    <property type="match status" value="1"/>
</dbReference>
<dbReference type="InterPro" id="IPR019614">
    <property type="entry name" value="SAM-dep_methyl-trfase"/>
</dbReference>
<comment type="caution">
    <text evidence="9">The sequence shown here is derived from an EMBL/GenBank/DDBJ whole genome shotgun (WGS) entry which is preliminary data.</text>
</comment>
<dbReference type="InterPro" id="IPR036974">
    <property type="entry name" value="PUA_sf"/>
</dbReference>
<dbReference type="SUPFAM" id="SSF53335">
    <property type="entry name" value="S-adenosyl-L-methionine-dependent methyltransferases"/>
    <property type="match status" value="1"/>
</dbReference>
<feature type="domain" description="S-adenosylmethionine-dependent methyltransferase" evidence="7">
    <location>
        <begin position="184"/>
        <end position="403"/>
    </location>
</feature>
<dbReference type="GO" id="GO:0008168">
    <property type="term" value="F:methyltransferase activity"/>
    <property type="evidence" value="ECO:0007669"/>
    <property type="project" value="UniProtKB-KW"/>
</dbReference>
<dbReference type="NCBIfam" id="NF046099">
    <property type="entry name" value="RSP_2647_MTase"/>
    <property type="match status" value="1"/>
</dbReference>
<dbReference type="GO" id="GO:0032259">
    <property type="term" value="P:methylation"/>
    <property type="evidence" value="ECO:0007669"/>
    <property type="project" value="UniProtKB-KW"/>
</dbReference>